<comment type="caution">
    <text evidence="2">The sequence shown here is derived from an EMBL/GenBank/DDBJ whole genome shotgun (WGS) entry which is preliminary data.</text>
</comment>
<reference evidence="2 3" key="1">
    <citation type="submission" date="2024-07" db="EMBL/GenBank/DDBJ databases">
        <title>Section-level genome sequencing and comparative genomics of Aspergillus sections Usti and Cavernicolus.</title>
        <authorList>
            <consortium name="Lawrence Berkeley National Laboratory"/>
            <person name="Nybo J.L."/>
            <person name="Vesth T.C."/>
            <person name="Theobald S."/>
            <person name="Frisvad J.C."/>
            <person name="Larsen T.O."/>
            <person name="Kjaerboelling I."/>
            <person name="Rothschild-Mancinelli K."/>
            <person name="Lyhne E.K."/>
            <person name="Kogle M.E."/>
            <person name="Barry K."/>
            <person name="Clum A."/>
            <person name="Na H."/>
            <person name="Ledsgaard L."/>
            <person name="Lin J."/>
            <person name="Lipzen A."/>
            <person name="Kuo A."/>
            <person name="Riley R."/>
            <person name="Mondo S."/>
            <person name="Labutti K."/>
            <person name="Haridas S."/>
            <person name="Pangalinan J."/>
            <person name="Salamov A.A."/>
            <person name="Simmons B.A."/>
            <person name="Magnuson J.K."/>
            <person name="Chen J."/>
            <person name="Drula E."/>
            <person name="Henrissat B."/>
            <person name="Wiebenga A."/>
            <person name="Lubbers R.J."/>
            <person name="Gomes A.C."/>
            <person name="Macurrencykelacurrency M.R."/>
            <person name="Stajich J."/>
            <person name="Grigoriev I.V."/>
            <person name="Mortensen U.H."/>
            <person name="De Vries R.P."/>
            <person name="Baker S.E."/>
            <person name="Andersen M.R."/>
        </authorList>
    </citation>
    <scope>NUCLEOTIDE SEQUENCE [LARGE SCALE GENOMIC DNA]</scope>
    <source>
        <strain evidence="2 3">CBS 449.75</strain>
    </source>
</reference>
<dbReference type="Proteomes" id="UP001610432">
    <property type="component" value="Unassembled WGS sequence"/>
</dbReference>
<proteinExistence type="predicted"/>
<dbReference type="EMBL" id="JBFXLQ010000055">
    <property type="protein sequence ID" value="KAL2863167.1"/>
    <property type="molecule type" value="Genomic_DNA"/>
</dbReference>
<evidence type="ECO:0000313" key="3">
    <source>
        <dbReference type="Proteomes" id="UP001610432"/>
    </source>
</evidence>
<evidence type="ECO:0000256" key="1">
    <source>
        <dbReference type="SAM" id="MobiDB-lite"/>
    </source>
</evidence>
<sequence>MPLLQSWKHATRGVVSCCDRQKGSKFETQYPKHGFSPTATASRSKRPFAQLKWWPNTRNDGRERDLRTAPSRQQREDKFTDRNSNSKPEDITRKIFTYDMMVFGLAEDVVYRRVLLEFGVNIDAVSDEIPHLLGIPIDPYDGFEVRLPNGLYVEPIGTVETTWKLYTGQRSHRTRFLVIEDSQFDMLIGRSSIQQYRLWEEDADIWKRLQYHSEKDHLGPG</sequence>
<accession>A0ABR4LF49</accession>
<keyword evidence="3" id="KW-1185">Reference proteome</keyword>
<dbReference type="RefSeq" id="XP_070882146.1">
    <property type="nucleotide sequence ID" value="XM_071026437.1"/>
</dbReference>
<feature type="compositionally biased region" description="Basic and acidic residues" evidence="1">
    <location>
        <begin position="59"/>
        <end position="81"/>
    </location>
</feature>
<feature type="region of interest" description="Disordered" evidence="1">
    <location>
        <begin position="54"/>
        <end position="86"/>
    </location>
</feature>
<gene>
    <name evidence="2" type="ORF">BJX67DRAFT_266376</name>
</gene>
<protein>
    <submittedName>
        <fullName evidence="2">Uncharacterized protein</fullName>
    </submittedName>
</protein>
<evidence type="ECO:0000313" key="2">
    <source>
        <dbReference type="EMBL" id="KAL2863167.1"/>
    </source>
</evidence>
<dbReference type="GeneID" id="98141509"/>
<organism evidence="2 3">
    <name type="scientific">Aspergillus lucknowensis</name>
    <dbReference type="NCBI Taxonomy" id="176173"/>
    <lineage>
        <taxon>Eukaryota</taxon>
        <taxon>Fungi</taxon>
        <taxon>Dikarya</taxon>
        <taxon>Ascomycota</taxon>
        <taxon>Pezizomycotina</taxon>
        <taxon>Eurotiomycetes</taxon>
        <taxon>Eurotiomycetidae</taxon>
        <taxon>Eurotiales</taxon>
        <taxon>Aspergillaceae</taxon>
        <taxon>Aspergillus</taxon>
        <taxon>Aspergillus subgen. Nidulantes</taxon>
    </lineage>
</organism>
<name>A0ABR4LF49_9EURO</name>